<protein>
    <submittedName>
        <fullName evidence="2">PaaI family thioesterase</fullName>
    </submittedName>
</protein>
<dbReference type="InterPro" id="IPR029069">
    <property type="entry name" value="HotDog_dom_sf"/>
</dbReference>
<reference evidence="2 3" key="1">
    <citation type="submission" date="2021-01" db="EMBL/GenBank/DDBJ databases">
        <title>Belnapia mucosa sp. nov. and Belnapia arida sp. nov., isolated from the Tabernas Desert (Almeria, Spain).</title>
        <authorList>
            <person name="Molina-Menor E."/>
            <person name="Vidal-Verdu A."/>
            <person name="Calonge A."/>
            <person name="Satari L."/>
            <person name="Pereto J."/>
            <person name="Porcar M."/>
        </authorList>
    </citation>
    <scope>NUCLEOTIDE SEQUENCE [LARGE SCALE GENOMIC DNA]</scope>
    <source>
        <strain evidence="2 3">T18</strain>
    </source>
</reference>
<feature type="domain" description="Thioesterase" evidence="1">
    <location>
        <begin position="51"/>
        <end position="123"/>
    </location>
</feature>
<name>A0ABS1TVL9_9PROT</name>
<organism evidence="2 3">
    <name type="scientific">Belnapia arida</name>
    <dbReference type="NCBI Taxonomy" id="2804533"/>
    <lineage>
        <taxon>Bacteria</taxon>
        <taxon>Pseudomonadati</taxon>
        <taxon>Pseudomonadota</taxon>
        <taxon>Alphaproteobacteria</taxon>
        <taxon>Acetobacterales</taxon>
        <taxon>Roseomonadaceae</taxon>
        <taxon>Belnapia</taxon>
    </lineage>
</organism>
<proteinExistence type="predicted"/>
<evidence type="ECO:0000313" key="2">
    <source>
        <dbReference type="EMBL" id="MBL6076468.1"/>
    </source>
</evidence>
<gene>
    <name evidence="2" type="ORF">JMJ56_00540</name>
</gene>
<dbReference type="CDD" id="cd03443">
    <property type="entry name" value="PaaI_thioesterase"/>
    <property type="match status" value="1"/>
</dbReference>
<dbReference type="Pfam" id="PF03061">
    <property type="entry name" value="4HBT"/>
    <property type="match status" value="1"/>
</dbReference>
<dbReference type="Gene3D" id="3.10.129.10">
    <property type="entry name" value="Hotdog Thioesterase"/>
    <property type="match status" value="1"/>
</dbReference>
<evidence type="ECO:0000313" key="3">
    <source>
        <dbReference type="Proteomes" id="UP000660885"/>
    </source>
</evidence>
<dbReference type="SUPFAM" id="SSF54637">
    <property type="entry name" value="Thioesterase/thiol ester dehydrase-isomerase"/>
    <property type="match status" value="1"/>
</dbReference>
<keyword evidence="3" id="KW-1185">Reference proteome</keyword>
<accession>A0ABS1TVL9</accession>
<evidence type="ECO:0000259" key="1">
    <source>
        <dbReference type="Pfam" id="PF03061"/>
    </source>
</evidence>
<comment type="caution">
    <text evidence="2">The sequence shown here is derived from an EMBL/GenBank/DDBJ whole genome shotgun (WGS) entry which is preliminary data.</text>
</comment>
<dbReference type="Proteomes" id="UP000660885">
    <property type="component" value="Unassembled WGS sequence"/>
</dbReference>
<sequence>MSPAPPGYLRLPEHALPIFNSLVGPFWVKPEGEGILLGFRVELRHCNPMELCHGGMLTAFADIVLTGGCNHVARLRRFLVTVSLATDFIGPARIGAWVEARPEVLKVTRGMLFGQCLVTAEGEPVLRASGTFRHSGDPDPRFDRIARLLDAQPSAASASSAAR</sequence>
<dbReference type="RefSeq" id="WP_202829660.1">
    <property type="nucleotide sequence ID" value="NZ_JAETWB010000001.1"/>
</dbReference>
<dbReference type="InterPro" id="IPR006683">
    <property type="entry name" value="Thioestr_dom"/>
</dbReference>
<dbReference type="EMBL" id="JAETWB010000001">
    <property type="protein sequence ID" value="MBL6076468.1"/>
    <property type="molecule type" value="Genomic_DNA"/>
</dbReference>